<evidence type="ECO:0000259" key="13">
    <source>
        <dbReference type="Pfam" id="PF00905"/>
    </source>
</evidence>
<reference evidence="15" key="3">
    <citation type="submission" date="2023-06" db="EMBL/GenBank/DDBJ databases">
        <authorList>
            <person name="Sun Q."/>
            <person name="Zhou Y."/>
        </authorList>
    </citation>
    <scope>NUCLEOTIDE SEQUENCE</scope>
    <source>
        <strain evidence="15">CGMCC 1.10859</strain>
    </source>
</reference>
<dbReference type="SUPFAM" id="SSF56601">
    <property type="entry name" value="beta-lactamase/transpeptidase-like"/>
    <property type="match status" value="1"/>
</dbReference>
<dbReference type="AlphaFoldDB" id="A0AAN4UUW7"/>
<dbReference type="InterPro" id="IPR001264">
    <property type="entry name" value="Glyco_trans_51"/>
</dbReference>
<comment type="caution">
    <text evidence="15">The sequence shown here is derived from an EMBL/GenBank/DDBJ whole genome shotgun (WGS) entry which is preliminary data.</text>
</comment>
<comment type="similarity">
    <text evidence="2">In the C-terminal section; belongs to the transpeptidase family.</text>
</comment>
<dbReference type="GO" id="GO:0008955">
    <property type="term" value="F:peptidoglycan glycosyltransferase activity"/>
    <property type="evidence" value="ECO:0007669"/>
    <property type="project" value="UniProtKB-EC"/>
</dbReference>
<dbReference type="PANTHER" id="PTHR32282:SF33">
    <property type="entry name" value="PEPTIDOGLYCAN GLYCOSYLTRANSFERASE"/>
    <property type="match status" value="1"/>
</dbReference>
<keyword evidence="8" id="KW-0378">Hydrolase</keyword>
<feature type="domain" description="Penicillin-binding protein transpeptidase" evidence="13">
    <location>
        <begin position="344"/>
        <end position="615"/>
    </location>
</feature>
<keyword evidence="12" id="KW-0812">Transmembrane</keyword>
<dbReference type="InterPro" id="IPR036950">
    <property type="entry name" value="PBP_transglycosylase"/>
</dbReference>
<evidence type="ECO:0000313" key="15">
    <source>
        <dbReference type="EMBL" id="GHE05586.1"/>
    </source>
</evidence>
<evidence type="ECO:0000256" key="8">
    <source>
        <dbReference type="ARBA" id="ARBA00022801"/>
    </source>
</evidence>
<evidence type="ECO:0000256" key="7">
    <source>
        <dbReference type="ARBA" id="ARBA00022679"/>
    </source>
</evidence>
<dbReference type="InterPro" id="IPR001460">
    <property type="entry name" value="PCN-bd_Tpept"/>
</dbReference>
<evidence type="ECO:0000313" key="18">
    <source>
        <dbReference type="Proteomes" id="UP000634647"/>
    </source>
</evidence>
<comment type="similarity">
    <text evidence="3">In the N-terminal section; belongs to the glycosyltransferase 51 family.</text>
</comment>
<name>A0AAN4UUW7_9RHOB</name>
<dbReference type="Gene3D" id="3.40.710.10">
    <property type="entry name" value="DD-peptidase/beta-lactamase superfamily"/>
    <property type="match status" value="1"/>
</dbReference>
<dbReference type="InterPro" id="IPR050396">
    <property type="entry name" value="Glycosyltr_51/Transpeptidase"/>
</dbReference>
<dbReference type="GO" id="GO:0006508">
    <property type="term" value="P:proteolysis"/>
    <property type="evidence" value="ECO:0007669"/>
    <property type="project" value="UniProtKB-KW"/>
</dbReference>
<evidence type="ECO:0000313" key="17">
    <source>
        <dbReference type="Proteomes" id="UP000199541"/>
    </source>
</evidence>
<sequence>MVPVRLIRAILRGIWAIGWRLGVVVAIVIALATAYYVVKLPPAQKLLDGRSRGSVTMIDDQGNTFAWRGLTYDQISAKNVSPYLRDAVVATEDKRFWHDFGISPRGILGAMLINIRDGRGPFEGHGGSTITQQVSKLLCLGQPFDPSKWKNEKAYQDDCRRSTIWRKIQEVPYSFALEWKYTKDQILTIYLNRAYLGAGASGFEAASQRYFGISAKKLDPAQAAMLAGLLKAPSYYAPTSHLKRAQERADVVLDLMTQQGYLTLAQEAQAKAHPATLSTAAESRAGGYFADWVMDSLPSFLSSQTTEDVTIKTTMDPQIQKAAESAVSEVLDKKLKKGSKVQVAVVVMSPDGAVRAMVGGRKVEPPGGFNRAVQAERQTGSAFKPFVYAVAMDEGYSPADYVEDTPLTVHRPGSPPWSPKNYERNYEGLVTLTTALKKSLNVPAVRVAIAVGLDKVREVAKELGLTTELAQGPAVALGVSNATLLDMTGAYAGILNLGQAVKPYGMVSLSLRGDNTPLMGQTGGAGQQVIKPDAAKSLIYMMNQVVESGTGRNAKLPDREAAGKTGTSQNERDAWFIGFTSNYVAGIWIGNDDNSPMRGHYTGGTLPAEIWHAIMMKIDKEKNAPVIPLPMAEPTPRLPPKVDANGNAGVGGNAGEDRGGNIAQKILSDVSRLFGGNRR</sequence>
<dbReference type="InterPro" id="IPR012338">
    <property type="entry name" value="Beta-lactam/transpept-like"/>
</dbReference>
<dbReference type="Gene3D" id="1.10.3810.10">
    <property type="entry name" value="Biosynthetic peptidoglycan transglycosylase-like"/>
    <property type="match status" value="1"/>
</dbReference>
<reference evidence="16 17" key="2">
    <citation type="submission" date="2016-10" db="EMBL/GenBank/DDBJ databases">
        <authorList>
            <person name="Varghese N."/>
            <person name="Submissions S."/>
        </authorList>
    </citation>
    <scope>NUCLEOTIDE SEQUENCE [LARGE SCALE GENOMIC DNA]</scope>
    <source>
        <strain evidence="16 17">DSM 24802</strain>
    </source>
</reference>
<dbReference type="GO" id="GO:0009252">
    <property type="term" value="P:peptidoglycan biosynthetic process"/>
    <property type="evidence" value="ECO:0007669"/>
    <property type="project" value="TreeGrafter"/>
</dbReference>
<evidence type="ECO:0000256" key="10">
    <source>
        <dbReference type="ARBA" id="ARBA00044770"/>
    </source>
</evidence>
<dbReference type="EMBL" id="FNOB01000029">
    <property type="protein sequence ID" value="SDX77521.1"/>
    <property type="molecule type" value="Genomic_DNA"/>
</dbReference>
<dbReference type="Proteomes" id="UP000199541">
    <property type="component" value="Unassembled WGS sequence"/>
</dbReference>
<keyword evidence="6" id="KW-0328">Glycosyltransferase</keyword>
<keyword evidence="12" id="KW-0472">Membrane</keyword>
<evidence type="ECO:0000259" key="14">
    <source>
        <dbReference type="Pfam" id="PF00912"/>
    </source>
</evidence>
<feature type="transmembrane region" description="Helical" evidence="12">
    <location>
        <begin position="21"/>
        <end position="38"/>
    </location>
</feature>
<reference evidence="15" key="1">
    <citation type="journal article" date="2014" name="Int. J. Syst. Evol. Microbiol.">
        <title>Complete genome sequence of Corynebacterium casei LMG S-19264T (=DSM 44701T), isolated from a smear-ripened cheese.</title>
        <authorList>
            <consortium name="US DOE Joint Genome Institute (JGI-PGF)"/>
            <person name="Walter F."/>
            <person name="Albersmeier A."/>
            <person name="Kalinowski J."/>
            <person name="Ruckert C."/>
        </authorList>
    </citation>
    <scope>NUCLEOTIDE SEQUENCE</scope>
    <source>
        <strain evidence="15">CGMCC 1.10859</strain>
    </source>
</reference>
<keyword evidence="7 15" id="KW-0808">Transferase</keyword>
<dbReference type="SUPFAM" id="SSF53955">
    <property type="entry name" value="Lysozyme-like"/>
    <property type="match status" value="1"/>
</dbReference>
<organism evidence="15 18">
    <name type="scientific">Allgaiera indica</name>
    <dbReference type="NCBI Taxonomy" id="765699"/>
    <lineage>
        <taxon>Bacteria</taxon>
        <taxon>Pseudomonadati</taxon>
        <taxon>Pseudomonadota</taxon>
        <taxon>Alphaproteobacteria</taxon>
        <taxon>Rhodobacterales</taxon>
        <taxon>Paracoccaceae</taxon>
        <taxon>Allgaiera</taxon>
    </lineage>
</organism>
<evidence type="ECO:0000256" key="6">
    <source>
        <dbReference type="ARBA" id="ARBA00022676"/>
    </source>
</evidence>
<evidence type="ECO:0000256" key="9">
    <source>
        <dbReference type="ARBA" id="ARBA00023268"/>
    </source>
</evidence>
<dbReference type="NCBIfam" id="TIGR02074">
    <property type="entry name" value="PBP_1a_fam"/>
    <property type="match status" value="1"/>
</dbReference>
<dbReference type="RefSeq" id="WP_051645889.1">
    <property type="nucleotide sequence ID" value="NZ_BNAB01000026.1"/>
</dbReference>
<accession>A0AAN4UUW7</accession>
<dbReference type="InterPro" id="IPR023346">
    <property type="entry name" value="Lysozyme-like_dom_sf"/>
</dbReference>
<dbReference type="EMBL" id="BNAB01000026">
    <property type="protein sequence ID" value="GHE05586.1"/>
    <property type="molecule type" value="Genomic_DNA"/>
</dbReference>
<keyword evidence="17" id="KW-1185">Reference proteome</keyword>
<protein>
    <recommendedName>
        <fullName evidence="10">peptidoglycan glycosyltransferase</fullName>
        <ecNumber evidence="10">2.4.99.28</ecNumber>
    </recommendedName>
</protein>
<dbReference type="EC" id="2.4.99.28" evidence="10"/>
<evidence type="ECO:0000256" key="3">
    <source>
        <dbReference type="ARBA" id="ARBA00007739"/>
    </source>
</evidence>
<evidence type="ECO:0000313" key="16">
    <source>
        <dbReference type="EMBL" id="SDX77521.1"/>
    </source>
</evidence>
<dbReference type="GO" id="GO:0030288">
    <property type="term" value="C:outer membrane-bounded periplasmic space"/>
    <property type="evidence" value="ECO:0007669"/>
    <property type="project" value="TreeGrafter"/>
</dbReference>
<comment type="pathway">
    <text evidence="1">Cell wall biogenesis; peptidoglycan biosynthesis.</text>
</comment>
<evidence type="ECO:0000256" key="5">
    <source>
        <dbReference type="ARBA" id="ARBA00022670"/>
    </source>
</evidence>
<feature type="domain" description="Glycosyl transferase family 51" evidence="14">
    <location>
        <begin position="73"/>
        <end position="256"/>
    </location>
</feature>
<gene>
    <name evidence="15" type="primary">MrcB</name>
    <name evidence="15" type="ORF">GCM10008024_36980</name>
    <name evidence="16" type="ORF">SAMN05444006_1298</name>
</gene>
<evidence type="ECO:0000256" key="2">
    <source>
        <dbReference type="ARBA" id="ARBA00007090"/>
    </source>
</evidence>
<evidence type="ECO:0000256" key="11">
    <source>
        <dbReference type="ARBA" id="ARBA00049902"/>
    </source>
</evidence>
<dbReference type="Pfam" id="PF00912">
    <property type="entry name" value="Transgly"/>
    <property type="match status" value="1"/>
</dbReference>
<evidence type="ECO:0000256" key="1">
    <source>
        <dbReference type="ARBA" id="ARBA00004752"/>
    </source>
</evidence>
<dbReference type="Proteomes" id="UP000634647">
    <property type="component" value="Unassembled WGS sequence"/>
</dbReference>
<comment type="catalytic activity">
    <reaction evidence="11">
        <text>[GlcNAc-(1-&gt;4)-Mur2Ac(oyl-L-Ala-gamma-D-Glu-L-Lys-D-Ala-D-Ala)](n)-di-trans,octa-cis-undecaprenyl diphosphate + beta-D-GlcNAc-(1-&gt;4)-Mur2Ac(oyl-L-Ala-gamma-D-Glu-L-Lys-D-Ala-D-Ala)-di-trans,octa-cis-undecaprenyl diphosphate = [GlcNAc-(1-&gt;4)-Mur2Ac(oyl-L-Ala-gamma-D-Glu-L-Lys-D-Ala-D-Ala)](n+1)-di-trans,octa-cis-undecaprenyl diphosphate + di-trans,octa-cis-undecaprenyl diphosphate + H(+)</text>
        <dbReference type="Rhea" id="RHEA:23708"/>
        <dbReference type="Rhea" id="RHEA-COMP:9602"/>
        <dbReference type="Rhea" id="RHEA-COMP:9603"/>
        <dbReference type="ChEBI" id="CHEBI:15378"/>
        <dbReference type="ChEBI" id="CHEBI:58405"/>
        <dbReference type="ChEBI" id="CHEBI:60033"/>
        <dbReference type="ChEBI" id="CHEBI:78435"/>
        <dbReference type="EC" id="2.4.99.28"/>
    </reaction>
</comment>
<proteinExistence type="inferred from homology"/>
<dbReference type="GO" id="GO:0008658">
    <property type="term" value="F:penicillin binding"/>
    <property type="evidence" value="ECO:0007669"/>
    <property type="project" value="InterPro"/>
</dbReference>
<keyword evidence="12" id="KW-1133">Transmembrane helix</keyword>
<dbReference type="GO" id="GO:0004180">
    <property type="term" value="F:carboxypeptidase activity"/>
    <property type="evidence" value="ECO:0007669"/>
    <property type="project" value="UniProtKB-KW"/>
</dbReference>
<dbReference type="PANTHER" id="PTHR32282">
    <property type="entry name" value="BINDING PROTEIN TRANSPEPTIDASE, PUTATIVE-RELATED"/>
    <property type="match status" value="1"/>
</dbReference>
<keyword evidence="5" id="KW-0645">Protease</keyword>
<keyword evidence="4" id="KW-0121">Carboxypeptidase</keyword>
<dbReference type="Pfam" id="PF00905">
    <property type="entry name" value="Transpeptidase"/>
    <property type="match status" value="1"/>
</dbReference>
<evidence type="ECO:0000256" key="4">
    <source>
        <dbReference type="ARBA" id="ARBA00022645"/>
    </source>
</evidence>
<keyword evidence="9" id="KW-0511">Multifunctional enzyme</keyword>
<evidence type="ECO:0000256" key="12">
    <source>
        <dbReference type="SAM" id="Phobius"/>
    </source>
</evidence>